<name>A0A2V2MZG1_9EURY</name>
<keyword evidence="2" id="KW-1185">Reference proteome</keyword>
<dbReference type="AlphaFoldDB" id="A0A2V2MZG1"/>
<accession>A0A2V2MZG1</accession>
<dbReference type="Proteomes" id="UP000245657">
    <property type="component" value="Unassembled WGS sequence"/>
</dbReference>
<dbReference type="RefSeq" id="WP_109968371.1">
    <property type="nucleotide sequence ID" value="NZ_CP176093.1"/>
</dbReference>
<evidence type="ECO:0008006" key="3">
    <source>
        <dbReference type="Google" id="ProtNLM"/>
    </source>
</evidence>
<dbReference type="InterPro" id="IPR014985">
    <property type="entry name" value="WbqC"/>
</dbReference>
<dbReference type="OrthoDB" id="199543at2157"/>
<proteinExistence type="predicted"/>
<dbReference type="Pfam" id="PF08889">
    <property type="entry name" value="WbqC"/>
    <property type="match status" value="1"/>
</dbReference>
<sequence length="234" mass="27527">MKIAIHQPEFMPWMGFFNKMALADEYVVFDHVQFKKRYFENRNRLITPGGDIQFLTVPVKGKDQHVQAINNVEIDETKEWKRKFIKTLIHYYGKAPFFNDYFDELNALIYDIEYTKLISLNMMFINFFRKHLGIHTPMKFSSNMNVSSYKGSDLILQICLLNKADVYLCGPSGRDYLQEEEFAKKGIIIEYIDYQCSYYKQLCDEFIPGLSTLDLLFNKGPESLRIIMNLATNP</sequence>
<gene>
    <name evidence="1" type="ORF">DK846_07885</name>
</gene>
<organism evidence="1 2">
    <name type="scientific">Methanospirillum lacunae</name>
    <dbReference type="NCBI Taxonomy" id="668570"/>
    <lineage>
        <taxon>Archaea</taxon>
        <taxon>Methanobacteriati</taxon>
        <taxon>Methanobacteriota</taxon>
        <taxon>Stenosarchaea group</taxon>
        <taxon>Methanomicrobia</taxon>
        <taxon>Methanomicrobiales</taxon>
        <taxon>Methanospirillaceae</taxon>
        <taxon>Methanospirillum</taxon>
    </lineage>
</organism>
<comment type="caution">
    <text evidence="1">The sequence shown here is derived from an EMBL/GenBank/DDBJ whole genome shotgun (WGS) entry which is preliminary data.</text>
</comment>
<evidence type="ECO:0000313" key="2">
    <source>
        <dbReference type="Proteomes" id="UP000245657"/>
    </source>
</evidence>
<protein>
    <recommendedName>
        <fullName evidence="3">WbqC family protein</fullName>
    </recommendedName>
</protein>
<dbReference type="EMBL" id="QGMY01000006">
    <property type="protein sequence ID" value="PWR72859.1"/>
    <property type="molecule type" value="Genomic_DNA"/>
</dbReference>
<dbReference type="GeneID" id="97548432"/>
<reference evidence="1 2" key="1">
    <citation type="submission" date="2018-05" db="EMBL/GenBank/DDBJ databases">
        <title>Draft genome of Methanospirillum lacunae Ki8-1.</title>
        <authorList>
            <person name="Dueholm M.S."/>
            <person name="Nielsen P.H."/>
            <person name="Bakmann L.F."/>
            <person name="Otzen D.E."/>
        </authorList>
    </citation>
    <scope>NUCLEOTIDE SEQUENCE [LARGE SCALE GENOMIC DNA]</scope>
    <source>
        <strain evidence="1 2">Ki8-1</strain>
    </source>
</reference>
<evidence type="ECO:0000313" key="1">
    <source>
        <dbReference type="EMBL" id="PWR72859.1"/>
    </source>
</evidence>